<proteinExistence type="predicted"/>
<protein>
    <submittedName>
        <fullName evidence="3">Uncharacterized protein</fullName>
    </submittedName>
</protein>
<reference evidence="3" key="1">
    <citation type="submission" date="2022-11" db="UniProtKB">
        <authorList>
            <consortium name="WormBaseParasite"/>
        </authorList>
    </citation>
    <scope>IDENTIFICATION</scope>
</reference>
<keyword evidence="2" id="KW-1185">Reference proteome</keyword>
<organism evidence="2 3">
    <name type="scientific">Panagrolaimus davidi</name>
    <dbReference type="NCBI Taxonomy" id="227884"/>
    <lineage>
        <taxon>Eukaryota</taxon>
        <taxon>Metazoa</taxon>
        <taxon>Ecdysozoa</taxon>
        <taxon>Nematoda</taxon>
        <taxon>Chromadorea</taxon>
        <taxon>Rhabditida</taxon>
        <taxon>Tylenchina</taxon>
        <taxon>Panagrolaimomorpha</taxon>
        <taxon>Panagrolaimoidea</taxon>
        <taxon>Panagrolaimidae</taxon>
        <taxon>Panagrolaimus</taxon>
    </lineage>
</organism>
<evidence type="ECO:0000313" key="3">
    <source>
        <dbReference type="WBParaSite" id="PDA_v2.g1620.t1"/>
    </source>
</evidence>
<keyword evidence="1" id="KW-0472">Membrane</keyword>
<dbReference type="AlphaFoldDB" id="A0A914PDF3"/>
<keyword evidence="1" id="KW-1133">Transmembrane helix</keyword>
<feature type="transmembrane region" description="Helical" evidence="1">
    <location>
        <begin position="12"/>
        <end position="35"/>
    </location>
</feature>
<accession>A0A914PDF3</accession>
<evidence type="ECO:0000256" key="1">
    <source>
        <dbReference type="SAM" id="Phobius"/>
    </source>
</evidence>
<name>A0A914PDF3_9BILA</name>
<keyword evidence="1" id="KW-0812">Transmembrane</keyword>
<evidence type="ECO:0000313" key="2">
    <source>
        <dbReference type="Proteomes" id="UP000887578"/>
    </source>
</evidence>
<dbReference type="Proteomes" id="UP000887578">
    <property type="component" value="Unplaced"/>
</dbReference>
<sequence length="94" mass="10957">MLTFDFFDPEFLKLFAFFPLFFHLIFISVTFISCVERSERSTTVSNEYGYDGYGYGYGGGYGGYGYRPYGGYGYNNCHRPTHVYNVRMTRNILN</sequence>
<dbReference type="WBParaSite" id="PDA_v2.g1620.t1">
    <property type="protein sequence ID" value="PDA_v2.g1620.t1"/>
    <property type="gene ID" value="PDA_v2.g1620"/>
</dbReference>